<reference evidence="3" key="1">
    <citation type="submission" date="2023-07" db="EMBL/GenBank/DDBJ databases">
        <title>30 novel species of actinomycetes from the DSMZ collection.</title>
        <authorList>
            <person name="Nouioui I."/>
        </authorList>
    </citation>
    <scope>NUCLEOTIDE SEQUENCE [LARGE SCALE GENOMIC DNA]</scope>
    <source>
        <strain evidence="3">DSM 44915</strain>
    </source>
</reference>
<evidence type="ECO:0000313" key="2">
    <source>
        <dbReference type="EMBL" id="MDT0268172.1"/>
    </source>
</evidence>
<proteinExistence type="predicted"/>
<keyword evidence="1" id="KW-1133">Transmembrane helix</keyword>
<dbReference type="Proteomes" id="UP001183410">
    <property type="component" value="Unassembled WGS sequence"/>
</dbReference>
<organism evidence="2 3">
    <name type="scientific">Streptomyces chisholmiae</name>
    <dbReference type="NCBI Taxonomy" id="3075540"/>
    <lineage>
        <taxon>Bacteria</taxon>
        <taxon>Bacillati</taxon>
        <taxon>Actinomycetota</taxon>
        <taxon>Actinomycetes</taxon>
        <taxon>Kitasatosporales</taxon>
        <taxon>Streptomycetaceae</taxon>
        <taxon>Streptomyces</taxon>
    </lineage>
</organism>
<evidence type="ECO:0000313" key="3">
    <source>
        <dbReference type="Proteomes" id="UP001183410"/>
    </source>
</evidence>
<keyword evidence="1" id="KW-0812">Transmembrane</keyword>
<dbReference type="RefSeq" id="WP_311668262.1">
    <property type="nucleotide sequence ID" value="NZ_JAVREO010000010.1"/>
</dbReference>
<keyword evidence="3" id="KW-1185">Reference proteome</keyword>
<sequence length="100" mass="11062">MRLGELADGKREAPEPLEGNPVRTVLVGTLVWAALFVVQLPFYGWFDDHDRLWWLWTCAAGAGLGLIGLWYVRARDAAIRRAAEAEAEADEAGQEPAPED</sequence>
<gene>
    <name evidence="2" type="ORF">RM844_17965</name>
</gene>
<dbReference type="EMBL" id="JAVREO010000010">
    <property type="protein sequence ID" value="MDT0268172.1"/>
    <property type="molecule type" value="Genomic_DNA"/>
</dbReference>
<accession>A0ABU2JT65</accession>
<feature type="transmembrane region" description="Helical" evidence="1">
    <location>
        <begin position="21"/>
        <end position="46"/>
    </location>
</feature>
<dbReference type="Pfam" id="PF10745">
    <property type="entry name" value="DUF2530"/>
    <property type="match status" value="1"/>
</dbReference>
<keyword evidence="1" id="KW-0472">Membrane</keyword>
<name>A0ABU2JT65_9ACTN</name>
<evidence type="ECO:0000256" key="1">
    <source>
        <dbReference type="SAM" id="Phobius"/>
    </source>
</evidence>
<dbReference type="InterPro" id="IPR019681">
    <property type="entry name" value="DUF2530"/>
</dbReference>
<comment type="caution">
    <text evidence="2">The sequence shown here is derived from an EMBL/GenBank/DDBJ whole genome shotgun (WGS) entry which is preliminary data.</text>
</comment>
<protein>
    <submittedName>
        <fullName evidence="2">DUF2530 domain-containing protein</fullName>
    </submittedName>
</protein>
<feature type="transmembrane region" description="Helical" evidence="1">
    <location>
        <begin position="52"/>
        <end position="72"/>
    </location>
</feature>